<organism evidence="3 4">
    <name type="scientific">Prosthecochloris marina</name>
    <dbReference type="NCBI Taxonomy" id="2017681"/>
    <lineage>
        <taxon>Bacteria</taxon>
        <taxon>Pseudomonadati</taxon>
        <taxon>Chlorobiota</taxon>
        <taxon>Chlorobiia</taxon>
        <taxon>Chlorobiales</taxon>
        <taxon>Chlorobiaceae</taxon>
        <taxon>Prosthecochloris</taxon>
    </lineage>
</organism>
<dbReference type="Pfam" id="PF14451">
    <property type="entry name" value="Ub-Mut7C"/>
    <property type="match status" value="1"/>
</dbReference>
<dbReference type="RefSeq" id="WP_110021903.1">
    <property type="nucleotide sequence ID" value="NZ_PDNZ01000001.1"/>
</dbReference>
<gene>
    <name evidence="3" type="ORF">CR164_00170</name>
</gene>
<dbReference type="EMBL" id="PDNZ01000001">
    <property type="protein sequence ID" value="PWW83019.1"/>
    <property type="molecule type" value="Genomic_DNA"/>
</dbReference>
<evidence type="ECO:0000259" key="1">
    <source>
        <dbReference type="Pfam" id="PF01927"/>
    </source>
</evidence>
<evidence type="ECO:0000313" key="3">
    <source>
        <dbReference type="EMBL" id="PWW83019.1"/>
    </source>
</evidence>
<dbReference type="InterPro" id="IPR027798">
    <property type="entry name" value="Ub_Mut7C"/>
</dbReference>
<proteinExistence type="predicted"/>
<name>A0A317T8E7_9CHLB</name>
<sequence length="249" mass="28415">MVSSFIVYLDFSPNLRFFLKEGKNGKTIRKRLRHATTVKDVVESCGVPHTEIGLILVNGRAVDFNYHMFPEDRVTVGDVDPEAAEGFGLQPMPGKRAAFIADEHLSKLVRRLRVLGIDTLLFSGGQDQELLFAMQRFDRILLTRDRRLLMHRIVRSGYCIRSDNAVQQVYEVIGRFALAGSINPFSRCPSCNGLLEKVDKQLLMNQLEPKTQRYYCDFLRCVSCRKIYWHGSHAEKLGAFVADVVKRFG</sequence>
<evidence type="ECO:0000313" key="4">
    <source>
        <dbReference type="Proteomes" id="UP000246278"/>
    </source>
</evidence>
<dbReference type="OrthoDB" id="9797655at2"/>
<comment type="caution">
    <text evidence="3">The sequence shown here is derived from an EMBL/GenBank/DDBJ whole genome shotgun (WGS) entry which is preliminary data.</text>
</comment>
<protein>
    <submittedName>
        <fullName evidence="3">Twitching motility protein PilT</fullName>
    </submittedName>
</protein>
<dbReference type="Proteomes" id="UP000246278">
    <property type="component" value="Unassembled WGS sequence"/>
</dbReference>
<dbReference type="InterPro" id="IPR002782">
    <property type="entry name" value="Mut7-C_RNAse_dom"/>
</dbReference>
<keyword evidence="4" id="KW-1185">Reference proteome</keyword>
<dbReference type="Pfam" id="PF01927">
    <property type="entry name" value="Mut7-C"/>
    <property type="match status" value="1"/>
</dbReference>
<feature type="domain" description="Mut7-C RNAse" evidence="1">
    <location>
        <begin position="99"/>
        <end position="239"/>
    </location>
</feature>
<dbReference type="AlphaFoldDB" id="A0A317T8E7"/>
<evidence type="ECO:0000259" key="2">
    <source>
        <dbReference type="Pfam" id="PF14451"/>
    </source>
</evidence>
<dbReference type="PANTHER" id="PTHR39081">
    <property type="entry name" value="MUT7-C DOMAIN-CONTAINING PROTEIN"/>
    <property type="match status" value="1"/>
</dbReference>
<feature type="domain" description="Ubiquitin Mut7-C" evidence="2">
    <location>
        <begin position="6"/>
        <end position="76"/>
    </location>
</feature>
<dbReference type="PANTHER" id="PTHR39081:SF1">
    <property type="entry name" value="MUT7-C RNASE DOMAIN-CONTAINING PROTEIN"/>
    <property type="match status" value="1"/>
</dbReference>
<accession>A0A317T8E7</accession>
<reference evidence="4" key="1">
    <citation type="submission" date="2017-10" db="EMBL/GenBank/DDBJ databases">
        <authorList>
            <person name="Gaisin V.A."/>
            <person name="Rysina M.S."/>
            <person name="Grouzdev D.S."/>
        </authorList>
    </citation>
    <scope>NUCLEOTIDE SEQUENCE [LARGE SCALE GENOMIC DNA]</scope>
    <source>
        <strain evidence="4">V1</strain>
    </source>
</reference>